<evidence type="ECO:0000313" key="2">
    <source>
        <dbReference type="Proteomes" id="UP000185024"/>
    </source>
</evidence>
<organism evidence="1 2">
    <name type="scientific">Vreelandella aquamarina</name>
    <dbReference type="NCBI Taxonomy" id="77097"/>
    <lineage>
        <taxon>Bacteria</taxon>
        <taxon>Pseudomonadati</taxon>
        <taxon>Pseudomonadota</taxon>
        <taxon>Gammaproteobacteria</taxon>
        <taxon>Oceanospirillales</taxon>
        <taxon>Halomonadaceae</taxon>
        <taxon>Vreelandella</taxon>
    </lineage>
</organism>
<protein>
    <submittedName>
        <fullName evidence="1">Uncharacterized protein</fullName>
    </submittedName>
</protein>
<accession>A0A1N6K2U4</accession>
<dbReference type="AlphaFoldDB" id="A0A1N6K2U4"/>
<dbReference type="GeneID" id="97277407"/>
<sequence length="121" mass="13139">MERLTSTLASVLIPGHHVAIGTPGGQETLPERQLLSQVFLKAIDDLKSDNLKHQYSAAEFLAGPVAEEYIGHLGLPEWTPKLALLIHAQCDLRSCLEIPDDLEDVLSRYRPAVGGGNEASL</sequence>
<proteinExistence type="predicted"/>
<dbReference type="RefSeq" id="WP_074211731.1">
    <property type="nucleotide sequence ID" value="NZ_BJOI01000039.1"/>
</dbReference>
<name>A0A1N6K2U4_9GAMM</name>
<dbReference type="EMBL" id="FSQX01000002">
    <property type="protein sequence ID" value="SIN88911.1"/>
    <property type="molecule type" value="Genomic_DNA"/>
</dbReference>
<reference evidence="1 2" key="1">
    <citation type="submission" date="2016-11" db="EMBL/GenBank/DDBJ databases">
        <authorList>
            <person name="Jaros S."/>
            <person name="Januszkiewicz K."/>
            <person name="Wedrychowicz H."/>
        </authorList>
    </citation>
    <scope>NUCLEOTIDE SEQUENCE [LARGE SCALE GENOMIC DNA]</scope>
    <source>
        <strain evidence="1 2">ACAM 239</strain>
    </source>
</reference>
<dbReference type="Proteomes" id="UP000185024">
    <property type="component" value="Unassembled WGS sequence"/>
</dbReference>
<gene>
    <name evidence="1" type="ORF">SAMN05878438_3855</name>
</gene>
<evidence type="ECO:0000313" key="1">
    <source>
        <dbReference type="EMBL" id="SIN88911.1"/>
    </source>
</evidence>